<keyword evidence="4" id="KW-1185">Reference proteome</keyword>
<evidence type="ECO:0000313" key="3">
    <source>
        <dbReference type="EMBL" id="KAK2873997.1"/>
    </source>
</evidence>
<feature type="region of interest" description="Disordered" evidence="1">
    <location>
        <begin position="95"/>
        <end position="157"/>
    </location>
</feature>
<comment type="caution">
    <text evidence="3">The sequence shown here is derived from an EMBL/GenBank/DDBJ whole genome shotgun (WGS) entry which is preliminary data.</text>
</comment>
<sequence>MEELAFYPALALIYFFGVFQANKDNRVDLPDSASVNVFCLFVLIQPLCLIIGGYTGMATYLISAYVSYNALPWKKPPAVEKSLANCVKAGHQRAHSLVQSRDNGPPAVSSMSPGLSAPCDHSAATAPTASDTISHYHPSADSAGSSGGPKSMGSEDCLDTAAQGVQNRGQGVGPPKNGRCASARYTEMNERLVLTSDCMCHGSSRAY</sequence>
<evidence type="ECO:0000256" key="2">
    <source>
        <dbReference type="SAM" id="Phobius"/>
    </source>
</evidence>
<name>A0AA88PAX8_9TELE</name>
<keyword evidence="2" id="KW-1133">Transmembrane helix</keyword>
<gene>
    <name evidence="3" type="ORF">Q8A67_021150</name>
</gene>
<organism evidence="3 4">
    <name type="scientific">Cirrhinus molitorella</name>
    <name type="common">mud carp</name>
    <dbReference type="NCBI Taxonomy" id="172907"/>
    <lineage>
        <taxon>Eukaryota</taxon>
        <taxon>Metazoa</taxon>
        <taxon>Chordata</taxon>
        <taxon>Craniata</taxon>
        <taxon>Vertebrata</taxon>
        <taxon>Euteleostomi</taxon>
        <taxon>Actinopterygii</taxon>
        <taxon>Neopterygii</taxon>
        <taxon>Teleostei</taxon>
        <taxon>Ostariophysi</taxon>
        <taxon>Cypriniformes</taxon>
        <taxon>Cyprinidae</taxon>
        <taxon>Labeoninae</taxon>
        <taxon>Labeonini</taxon>
        <taxon>Cirrhinus</taxon>
    </lineage>
</organism>
<feature type="transmembrane region" description="Helical" evidence="2">
    <location>
        <begin position="34"/>
        <end position="62"/>
    </location>
</feature>
<evidence type="ECO:0000313" key="4">
    <source>
        <dbReference type="Proteomes" id="UP001187343"/>
    </source>
</evidence>
<accession>A0AA88PAX8</accession>
<keyword evidence="2" id="KW-0472">Membrane</keyword>
<evidence type="ECO:0000256" key="1">
    <source>
        <dbReference type="SAM" id="MobiDB-lite"/>
    </source>
</evidence>
<dbReference type="Proteomes" id="UP001187343">
    <property type="component" value="Unassembled WGS sequence"/>
</dbReference>
<dbReference type="AlphaFoldDB" id="A0AA88PAX8"/>
<reference evidence="3" key="1">
    <citation type="submission" date="2023-08" db="EMBL/GenBank/DDBJ databases">
        <title>Chromosome-level Genome Assembly of mud carp (Cirrhinus molitorella).</title>
        <authorList>
            <person name="Liu H."/>
        </authorList>
    </citation>
    <scope>NUCLEOTIDE SEQUENCE</scope>
    <source>
        <strain evidence="3">Prfri</strain>
        <tissue evidence="3">Muscle</tissue>
    </source>
</reference>
<protein>
    <submittedName>
        <fullName evidence="3">Uncharacterized protein</fullName>
    </submittedName>
</protein>
<proteinExistence type="predicted"/>
<feature type="transmembrane region" description="Helical" evidence="2">
    <location>
        <begin position="6"/>
        <end position="22"/>
    </location>
</feature>
<feature type="compositionally biased region" description="Low complexity" evidence="1">
    <location>
        <begin position="139"/>
        <end position="151"/>
    </location>
</feature>
<keyword evidence="2" id="KW-0812">Transmembrane</keyword>
<dbReference type="EMBL" id="JAUYZG010000021">
    <property type="protein sequence ID" value="KAK2873997.1"/>
    <property type="molecule type" value="Genomic_DNA"/>
</dbReference>